<dbReference type="Proteomes" id="UP000006729">
    <property type="component" value="Chromosome 2"/>
</dbReference>
<keyword evidence="2" id="KW-1185">Reference proteome</keyword>
<proteinExistence type="predicted"/>
<evidence type="ECO:0000313" key="1">
    <source>
        <dbReference type="EMBL" id="KAI9399123.1"/>
    </source>
</evidence>
<organism evidence="1 2">
    <name type="scientific">Populus trichocarpa</name>
    <name type="common">Western balsam poplar</name>
    <name type="synonym">Populus balsamifera subsp. trichocarpa</name>
    <dbReference type="NCBI Taxonomy" id="3694"/>
    <lineage>
        <taxon>Eukaryota</taxon>
        <taxon>Viridiplantae</taxon>
        <taxon>Streptophyta</taxon>
        <taxon>Embryophyta</taxon>
        <taxon>Tracheophyta</taxon>
        <taxon>Spermatophyta</taxon>
        <taxon>Magnoliopsida</taxon>
        <taxon>eudicotyledons</taxon>
        <taxon>Gunneridae</taxon>
        <taxon>Pentapetalae</taxon>
        <taxon>rosids</taxon>
        <taxon>fabids</taxon>
        <taxon>Malpighiales</taxon>
        <taxon>Salicaceae</taxon>
        <taxon>Saliceae</taxon>
        <taxon>Populus</taxon>
    </lineage>
</organism>
<name>A0ACC0TCM6_POPTR</name>
<protein>
    <submittedName>
        <fullName evidence="1">Uncharacterized protein</fullName>
    </submittedName>
</protein>
<dbReference type="EMBL" id="CM009291">
    <property type="protein sequence ID" value="KAI9399123.1"/>
    <property type="molecule type" value="Genomic_DNA"/>
</dbReference>
<sequence length="28" mass="3200">MIQPLVLPRLQDEVTKPCQCIICNPTFV</sequence>
<comment type="caution">
    <text evidence="1">The sequence shown here is derived from an EMBL/GenBank/DDBJ whole genome shotgun (WGS) entry which is preliminary data.</text>
</comment>
<evidence type="ECO:0000313" key="2">
    <source>
        <dbReference type="Proteomes" id="UP000006729"/>
    </source>
</evidence>
<gene>
    <name evidence="1" type="ORF">POPTR_002G052800v4</name>
</gene>
<accession>A0ACC0TCM6</accession>
<reference evidence="1 2" key="1">
    <citation type="journal article" date="2006" name="Science">
        <title>The genome of black cottonwood, Populus trichocarpa (Torr. &amp; Gray).</title>
        <authorList>
            <person name="Tuskan G.A."/>
            <person name="Difazio S."/>
            <person name="Jansson S."/>
            <person name="Bohlmann J."/>
            <person name="Grigoriev I."/>
            <person name="Hellsten U."/>
            <person name="Putnam N."/>
            <person name="Ralph S."/>
            <person name="Rombauts S."/>
            <person name="Salamov A."/>
            <person name="Schein J."/>
            <person name="Sterck L."/>
            <person name="Aerts A."/>
            <person name="Bhalerao R.R."/>
            <person name="Bhalerao R.P."/>
            <person name="Blaudez D."/>
            <person name="Boerjan W."/>
            <person name="Brun A."/>
            <person name="Brunner A."/>
            <person name="Busov V."/>
            <person name="Campbell M."/>
            <person name="Carlson J."/>
            <person name="Chalot M."/>
            <person name="Chapman J."/>
            <person name="Chen G.L."/>
            <person name="Cooper D."/>
            <person name="Coutinho P.M."/>
            <person name="Couturier J."/>
            <person name="Covert S."/>
            <person name="Cronk Q."/>
            <person name="Cunningham R."/>
            <person name="Davis J."/>
            <person name="Degroeve S."/>
            <person name="Dejardin A."/>
            <person name="Depamphilis C."/>
            <person name="Detter J."/>
            <person name="Dirks B."/>
            <person name="Dubchak I."/>
            <person name="Duplessis S."/>
            <person name="Ehlting J."/>
            <person name="Ellis B."/>
            <person name="Gendler K."/>
            <person name="Goodstein D."/>
            <person name="Gribskov M."/>
            <person name="Grimwood J."/>
            <person name="Groover A."/>
            <person name="Gunter L."/>
            <person name="Hamberger B."/>
            <person name="Heinze B."/>
            <person name="Helariutta Y."/>
            <person name="Henrissat B."/>
            <person name="Holligan D."/>
            <person name="Holt R."/>
            <person name="Huang W."/>
            <person name="Islam-Faridi N."/>
            <person name="Jones S."/>
            <person name="Jones-Rhoades M."/>
            <person name="Jorgensen R."/>
            <person name="Joshi C."/>
            <person name="Kangasjarvi J."/>
            <person name="Karlsson J."/>
            <person name="Kelleher C."/>
            <person name="Kirkpatrick R."/>
            <person name="Kirst M."/>
            <person name="Kohler A."/>
            <person name="Kalluri U."/>
            <person name="Larimer F."/>
            <person name="Leebens-Mack J."/>
            <person name="Leple J.C."/>
            <person name="Locascio P."/>
            <person name="Lou Y."/>
            <person name="Lucas S."/>
            <person name="Martin F."/>
            <person name="Montanini B."/>
            <person name="Napoli C."/>
            <person name="Nelson D.R."/>
            <person name="Nelson C."/>
            <person name="Nieminen K."/>
            <person name="Nilsson O."/>
            <person name="Pereda V."/>
            <person name="Peter G."/>
            <person name="Philippe R."/>
            <person name="Pilate G."/>
            <person name="Poliakov A."/>
            <person name="Razumovskaya J."/>
            <person name="Richardson P."/>
            <person name="Rinaldi C."/>
            <person name="Ritland K."/>
            <person name="Rouze P."/>
            <person name="Ryaboy D."/>
            <person name="Schmutz J."/>
            <person name="Schrader J."/>
            <person name="Segerman B."/>
            <person name="Shin H."/>
            <person name="Siddiqui A."/>
            <person name="Sterky F."/>
            <person name="Terry A."/>
            <person name="Tsai C.J."/>
            <person name="Uberbacher E."/>
            <person name="Unneberg P."/>
            <person name="Vahala J."/>
            <person name="Wall K."/>
            <person name="Wessler S."/>
            <person name="Yang G."/>
            <person name="Yin T."/>
            <person name="Douglas C."/>
            <person name="Marra M."/>
            <person name="Sandberg G."/>
            <person name="Van de Peer Y."/>
            <person name="Rokhsar D."/>
        </authorList>
    </citation>
    <scope>NUCLEOTIDE SEQUENCE [LARGE SCALE GENOMIC DNA]</scope>
    <source>
        <strain evidence="2">cv. Nisqually</strain>
    </source>
</reference>